<dbReference type="EMBL" id="RCUX01000008">
    <property type="protein sequence ID" value="RLP75072.1"/>
    <property type="molecule type" value="Genomic_DNA"/>
</dbReference>
<proteinExistence type="predicted"/>
<keyword evidence="2" id="KW-1185">Reference proteome</keyword>
<organism evidence="1 2">
    <name type="scientific">Mycetocola tolaasinivorans</name>
    <dbReference type="NCBI Taxonomy" id="76635"/>
    <lineage>
        <taxon>Bacteria</taxon>
        <taxon>Bacillati</taxon>
        <taxon>Actinomycetota</taxon>
        <taxon>Actinomycetes</taxon>
        <taxon>Micrococcales</taxon>
        <taxon>Microbacteriaceae</taxon>
        <taxon>Mycetocola</taxon>
    </lineage>
</organism>
<evidence type="ECO:0000313" key="2">
    <source>
        <dbReference type="Proteomes" id="UP000272503"/>
    </source>
</evidence>
<accession>A0A3L7A6S4</accession>
<dbReference type="RefSeq" id="WP_121649074.1">
    <property type="nucleotide sequence ID" value="NZ_RCUX01000008.1"/>
</dbReference>
<dbReference type="Proteomes" id="UP000272503">
    <property type="component" value="Unassembled WGS sequence"/>
</dbReference>
<evidence type="ECO:0000313" key="1">
    <source>
        <dbReference type="EMBL" id="RLP75072.1"/>
    </source>
</evidence>
<sequence>MQTHISRTARLLVTVGIGLALTGCSVETEGPEGTQSRVDISAAQQTILEREQIGFDEHKEAWANYALCLENGTGYRATDPVPDPISGRRYNWNLEVVPGATFDIDAMLECQRSELSSVDAAYISQNPQQMDPVLLKRMFAGLDRAGISYTGNEVRYGDFLPNLHEDQARVRAIDEILGEAMGELFPHFAGWPADF</sequence>
<gene>
    <name evidence="1" type="ORF">D9V32_11675</name>
</gene>
<comment type="caution">
    <text evidence="1">The sequence shown here is derived from an EMBL/GenBank/DDBJ whole genome shotgun (WGS) entry which is preliminary data.</text>
</comment>
<protein>
    <submittedName>
        <fullName evidence="1">Uncharacterized protein</fullName>
    </submittedName>
</protein>
<dbReference type="OrthoDB" id="3692936at2"/>
<reference evidence="1 2" key="1">
    <citation type="submission" date="2018-10" db="EMBL/GenBank/DDBJ databases">
        <authorList>
            <person name="Li J."/>
        </authorList>
    </citation>
    <scope>NUCLEOTIDE SEQUENCE [LARGE SCALE GENOMIC DNA]</scope>
    <source>
        <strain evidence="1 2">IF 016277</strain>
    </source>
</reference>
<dbReference type="AlphaFoldDB" id="A0A3L7A6S4"/>
<dbReference type="PROSITE" id="PS51257">
    <property type="entry name" value="PROKAR_LIPOPROTEIN"/>
    <property type="match status" value="1"/>
</dbReference>
<name>A0A3L7A6S4_9MICO</name>